<dbReference type="InterPro" id="IPR011766">
    <property type="entry name" value="TPP_enzyme_TPP-bd"/>
</dbReference>
<evidence type="ECO:0000259" key="6">
    <source>
        <dbReference type="Pfam" id="PF02776"/>
    </source>
</evidence>
<dbReference type="PANTHER" id="PTHR18968:SF133">
    <property type="entry name" value="BENZOYLFORMATE DECARBOXYLASE"/>
    <property type="match status" value="1"/>
</dbReference>
<organism evidence="7 8">
    <name type="scientific">Capillimicrobium parvum</name>
    <dbReference type="NCBI Taxonomy" id="2884022"/>
    <lineage>
        <taxon>Bacteria</taxon>
        <taxon>Bacillati</taxon>
        <taxon>Actinomycetota</taxon>
        <taxon>Thermoleophilia</taxon>
        <taxon>Solirubrobacterales</taxon>
        <taxon>Capillimicrobiaceae</taxon>
        <taxon>Capillimicrobium</taxon>
    </lineage>
</organism>
<dbReference type="RefSeq" id="WP_259313657.1">
    <property type="nucleotide sequence ID" value="NZ_CP087164.1"/>
</dbReference>
<dbReference type="Gene3D" id="3.40.50.1220">
    <property type="entry name" value="TPP-binding domain"/>
    <property type="match status" value="1"/>
</dbReference>
<dbReference type="Pfam" id="PF02776">
    <property type="entry name" value="TPP_enzyme_N"/>
    <property type="match status" value="1"/>
</dbReference>
<dbReference type="CDD" id="cd02002">
    <property type="entry name" value="TPP_BFDC"/>
    <property type="match status" value="1"/>
</dbReference>
<dbReference type="EMBL" id="CP087164">
    <property type="protein sequence ID" value="UGS33969.1"/>
    <property type="molecule type" value="Genomic_DNA"/>
</dbReference>
<protein>
    <submittedName>
        <fullName evidence="7">Benzoylformate decarboxylase</fullName>
        <ecNumber evidence="7">4.1.1.7</ecNumber>
    </submittedName>
</protein>
<evidence type="ECO:0000256" key="2">
    <source>
        <dbReference type="ARBA" id="ARBA00023052"/>
    </source>
</evidence>
<gene>
    <name evidence="7" type="primary">mdlC</name>
    <name evidence="7" type="ORF">DSM104329_00336</name>
</gene>
<dbReference type="CDD" id="cd07035">
    <property type="entry name" value="TPP_PYR_POX_like"/>
    <property type="match status" value="1"/>
</dbReference>
<dbReference type="EC" id="4.1.1.7" evidence="7"/>
<proteinExistence type="inferred from homology"/>
<dbReference type="Pfam" id="PF02775">
    <property type="entry name" value="TPP_enzyme_C"/>
    <property type="match status" value="1"/>
</dbReference>
<dbReference type="GO" id="GO:0050660">
    <property type="term" value="F:flavin adenine dinucleotide binding"/>
    <property type="evidence" value="ECO:0007669"/>
    <property type="project" value="TreeGrafter"/>
</dbReference>
<dbReference type="GO" id="GO:0050695">
    <property type="term" value="F:benzoylformate decarboxylase activity"/>
    <property type="evidence" value="ECO:0007669"/>
    <property type="project" value="UniProtKB-EC"/>
</dbReference>
<evidence type="ECO:0000259" key="5">
    <source>
        <dbReference type="Pfam" id="PF02775"/>
    </source>
</evidence>
<dbReference type="InterPro" id="IPR012001">
    <property type="entry name" value="Thiamin_PyroP_enz_TPP-bd_dom"/>
</dbReference>
<dbReference type="PROSITE" id="PS00187">
    <property type="entry name" value="TPP_ENZYMES"/>
    <property type="match status" value="1"/>
</dbReference>
<evidence type="ECO:0000256" key="1">
    <source>
        <dbReference type="ARBA" id="ARBA00007812"/>
    </source>
</evidence>
<keyword evidence="2 3" id="KW-0786">Thiamine pyrophosphate</keyword>
<reference evidence="7" key="1">
    <citation type="journal article" date="2022" name="Int. J. Syst. Evol. Microbiol.">
        <title>Pseudomonas aegrilactucae sp. nov. and Pseudomonas morbosilactucae sp. nov., pathogens causing bacterial rot of lettuce in Japan.</title>
        <authorList>
            <person name="Sawada H."/>
            <person name="Fujikawa T."/>
            <person name="Satou M."/>
        </authorList>
    </citation>
    <scope>NUCLEOTIDE SEQUENCE</scope>
    <source>
        <strain evidence="7">0166_1</strain>
    </source>
</reference>
<dbReference type="InterPro" id="IPR000399">
    <property type="entry name" value="TPP-bd_CS"/>
</dbReference>
<keyword evidence="7" id="KW-0456">Lyase</keyword>
<dbReference type="InterPro" id="IPR045229">
    <property type="entry name" value="TPP_enz"/>
</dbReference>
<dbReference type="SUPFAM" id="SSF52518">
    <property type="entry name" value="Thiamin diphosphate-binding fold (THDP-binding)"/>
    <property type="match status" value="2"/>
</dbReference>
<dbReference type="GO" id="GO:0000287">
    <property type="term" value="F:magnesium ion binding"/>
    <property type="evidence" value="ECO:0007669"/>
    <property type="project" value="InterPro"/>
</dbReference>
<comment type="similarity">
    <text evidence="1 3">Belongs to the TPP enzyme family.</text>
</comment>
<sequence>METQVQGRAAAGAQDAGTRPAATVRDAAFDVMRRLGMTTIFANPGSTEVSLLAGFPDDLEFVLALHEGSVVGMAAGHALGRGAPSLVLVHSMPGFGNSVAALATARLNHAPLVVIVGQQDRRHLELDPFLAGRLNGLAGEYPVWVDQPLRPQDVPGAIVRAHHEAVTARGPAIVIVPMDDWLAPAPAPHEIFGASRMLRSAGADPDVVEELAALLDDAASPVIVAGAGADSPDGWAALVALAERLGCPVWQEPFGPQAGFPQDHPQFAGHLPARRARLRDVLAPHDTVLVAGTGMLRQYPYDEGPLVEPGTRVAVVSQDAAEAHRSPVDVAVLGSPAAVCAALAGAVTPRRAFDGAPLTSRPPAPEPPAAGEPLRAAHVLAALGDRLPRDAIVVEESPSSRLQLNAHIPAREPMGFVSAMGLLGFGMPASIGLKMARPDRPIIAVLGDGSSLYSIQALWSAVQYRAGVVLVVLVNGGYAIMDRLSEKTGQAGPWPALDGLDIGGFARAQSCETRRVATHEELLRTLDELTVDLAQRETPLLLEAIVAQDPTFDA</sequence>
<evidence type="ECO:0000313" key="8">
    <source>
        <dbReference type="Proteomes" id="UP001162834"/>
    </source>
</evidence>
<evidence type="ECO:0000256" key="3">
    <source>
        <dbReference type="RuleBase" id="RU362132"/>
    </source>
</evidence>
<dbReference type="GO" id="GO:0030976">
    <property type="term" value="F:thiamine pyrophosphate binding"/>
    <property type="evidence" value="ECO:0007669"/>
    <property type="project" value="InterPro"/>
</dbReference>
<dbReference type="GO" id="GO:0003984">
    <property type="term" value="F:acetolactate synthase activity"/>
    <property type="evidence" value="ECO:0007669"/>
    <property type="project" value="TreeGrafter"/>
</dbReference>
<dbReference type="KEGG" id="sbae:DSM104329_00336"/>
<feature type="domain" description="Thiamine pyrophosphate enzyme TPP-binding" evidence="5">
    <location>
        <begin position="403"/>
        <end position="542"/>
    </location>
</feature>
<dbReference type="Pfam" id="PF00205">
    <property type="entry name" value="TPP_enzyme_M"/>
    <property type="match status" value="1"/>
</dbReference>
<dbReference type="AlphaFoldDB" id="A0A9E6XSM2"/>
<keyword evidence="8" id="KW-1185">Reference proteome</keyword>
<feature type="domain" description="Thiamine pyrophosphate enzyme N-terminal TPP-binding" evidence="6">
    <location>
        <begin position="23"/>
        <end position="125"/>
    </location>
</feature>
<accession>A0A9E6XSM2</accession>
<dbReference type="InterPro" id="IPR012000">
    <property type="entry name" value="Thiamin_PyroP_enz_cen_dom"/>
</dbReference>
<evidence type="ECO:0000313" key="7">
    <source>
        <dbReference type="EMBL" id="UGS33969.1"/>
    </source>
</evidence>
<dbReference type="Gene3D" id="3.40.50.970">
    <property type="match status" value="2"/>
</dbReference>
<dbReference type="PANTHER" id="PTHR18968">
    <property type="entry name" value="THIAMINE PYROPHOSPHATE ENZYMES"/>
    <property type="match status" value="1"/>
</dbReference>
<dbReference type="Proteomes" id="UP001162834">
    <property type="component" value="Chromosome"/>
</dbReference>
<name>A0A9E6XSM2_9ACTN</name>
<dbReference type="InterPro" id="IPR029035">
    <property type="entry name" value="DHS-like_NAD/FAD-binding_dom"/>
</dbReference>
<evidence type="ECO:0000259" key="4">
    <source>
        <dbReference type="Pfam" id="PF00205"/>
    </source>
</evidence>
<dbReference type="SUPFAM" id="SSF52467">
    <property type="entry name" value="DHS-like NAD/FAD-binding domain"/>
    <property type="match status" value="1"/>
</dbReference>
<dbReference type="InterPro" id="IPR029061">
    <property type="entry name" value="THDP-binding"/>
</dbReference>
<feature type="domain" description="Thiamine pyrophosphate enzyme central" evidence="4">
    <location>
        <begin position="208"/>
        <end position="343"/>
    </location>
</feature>